<comment type="caution">
    <text evidence="1">The sequence shown here is derived from an EMBL/GenBank/DDBJ whole genome shotgun (WGS) entry which is preliminary data.</text>
</comment>
<dbReference type="EMBL" id="BSYA01000001">
    <property type="protein sequence ID" value="GMG22538.1"/>
    <property type="molecule type" value="Genomic_DNA"/>
</dbReference>
<dbReference type="Proteomes" id="UP001165205">
    <property type="component" value="Unassembled WGS sequence"/>
</dbReference>
<dbReference type="AlphaFoldDB" id="A0AAN4Y7W0"/>
<gene>
    <name evidence="1" type="ORF">Aory04_000016400</name>
</gene>
<evidence type="ECO:0000313" key="1">
    <source>
        <dbReference type="EMBL" id="GMG22538.1"/>
    </source>
</evidence>
<name>A0AAN4Y7W0_ASPOZ</name>
<accession>A0AAN4Y7W0</accession>
<protein>
    <submittedName>
        <fullName evidence="1">Unnamed protein product</fullName>
    </submittedName>
</protein>
<evidence type="ECO:0000313" key="2">
    <source>
        <dbReference type="Proteomes" id="UP001165205"/>
    </source>
</evidence>
<reference evidence="1" key="1">
    <citation type="submission" date="2023-04" db="EMBL/GenBank/DDBJ databases">
        <title>Aspergillus oryzae NBRC 4228.</title>
        <authorList>
            <person name="Ichikawa N."/>
            <person name="Sato H."/>
            <person name="Tonouchi N."/>
        </authorList>
    </citation>
    <scope>NUCLEOTIDE SEQUENCE</scope>
    <source>
        <strain evidence="1">NBRC 4228</strain>
    </source>
</reference>
<organism evidence="1 2">
    <name type="scientific">Aspergillus oryzae</name>
    <name type="common">Yellow koji mold</name>
    <dbReference type="NCBI Taxonomy" id="5062"/>
    <lineage>
        <taxon>Eukaryota</taxon>
        <taxon>Fungi</taxon>
        <taxon>Dikarya</taxon>
        <taxon>Ascomycota</taxon>
        <taxon>Pezizomycotina</taxon>
        <taxon>Eurotiomycetes</taxon>
        <taxon>Eurotiomycetidae</taxon>
        <taxon>Eurotiales</taxon>
        <taxon>Aspergillaceae</taxon>
        <taxon>Aspergillus</taxon>
        <taxon>Aspergillus subgen. Circumdati</taxon>
    </lineage>
</organism>
<proteinExistence type="predicted"/>
<sequence>MYLGPDKGWVLRIPGVKLLEAFSGVIQAPHITMGRALHCYWQLSTPEYDEEECGTESGPGYPVTVKSRRAVPSDPPVGSPVGSRLRVLSRPDHVYRGQAFLPQTL</sequence>